<proteinExistence type="predicted"/>
<dbReference type="Gene3D" id="3.40.630.30">
    <property type="match status" value="1"/>
</dbReference>
<accession>Q2W9F6</accession>
<dbReference type="Pfam" id="PF13302">
    <property type="entry name" value="Acetyltransf_3"/>
    <property type="match status" value="1"/>
</dbReference>
<keyword evidence="3" id="KW-1185">Reference proteome</keyword>
<dbReference type="InterPro" id="IPR000182">
    <property type="entry name" value="GNAT_dom"/>
</dbReference>
<name>Q2W9F6_PARM1</name>
<dbReference type="SUPFAM" id="SSF55729">
    <property type="entry name" value="Acyl-CoA N-acyltransferases (Nat)"/>
    <property type="match status" value="1"/>
</dbReference>
<dbReference type="PANTHER" id="PTHR43328">
    <property type="entry name" value="ACETYLTRANSFERASE-RELATED"/>
    <property type="match status" value="1"/>
</dbReference>
<evidence type="ECO:0000313" key="2">
    <source>
        <dbReference type="EMBL" id="BAE49519.1"/>
    </source>
</evidence>
<evidence type="ECO:0000313" key="3">
    <source>
        <dbReference type="Proteomes" id="UP000007058"/>
    </source>
</evidence>
<dbReference type="Proteomes" id="UP000007058">
    <property type="component" value="Chromosome"/>
</dbReference>
<dbReference type="GO" id="GO:0016747">
    <property type="term" value="F:acyltransferase activity, transferring groups other than amino-acyl groups"/>
    <property type="evidence" value="ECO:0007669"/>
    <property type="project" value="InterPro"/>
</dbReference>
<dbReference type="KEGG" id="mag:amb0715"/>
<dbReference type="RefSeq" id="WP_011383158.1">
    <property type="nucleotide sequence ID" value="NC_007626.1"/>
</dbReference>
<dbReference type="HOGENOM" id="CLU_013985_29_0_5"/>
<feature type="domain" description="N-acetyltransferase" evidence="1">
    <location>
        <begin position="1"/>
        <end position="151"/>
    </location>
</feature>
<gene>
    <name evidence="2" type="ordered locus">amb0715</name>
</gene>
<dbReference type="PANTHER" id="PTHR43328:SF1">
    <property type="entry name" value="N-ACETYLTRANSFERASE DOMAIN-CONTAINING PROTEIN"/>
    <property type="match status" value="1"/>
</dbReference>
<protein>
    <recommendedName>
        <fullName evidence="1">N-acetyltransferase domain-containing protein</fullName>
    </recommendedName>
</protein>
<sequence length="157" mass="17006">MEFRRAVIQDASDLLVWRNDPDTIANSLTGKAVAEADHFAWIARVLASPDFILLMAEQAGEKLGMVRFDREEDGEWEVSINLNPAARGRGLAADLLAGSIAAAFPAGARPPLVAWVKQSNPASLRIFERCGFIHEGDEDGVETFRLAPSCGDGGRMP</sequence>
<evidence type="ECO:0000259" key="1">
    <source>
        <dbReference type="PROSITE" id="PS51186"/>
    </source>
</evidence>
<organism evidence="2 3">
    <name type="scientific">Paramagnetospirillum magneticum (strain ATCC 700264 / AMB-1)</name>
    <name type="common">Magnetospirillum magneticum</name>
    <dbReference type="NCBI Taxonomy" id="342108"/>
    <lineage>
        <taxon>Bacteria</taxon>
        <taxon>Pseudomonadati</taxon>
        <taxon>Pseudomonadota</taxon>
        <taxon>Alphaproteobacteria</taxon>
        <taxon>Rhodospirillales</taxon>
        <taxon>Magnetospirillaceae</taxon>
        <taxon>Paramagnetospirillum</taxon>
    </lineage>
</organism>
<dbReference type="EMBL" id="AP007255">
    <property type="protein sequence ID" value="BAE49519.1"/>
    <property type="molecule type" value="Genomic_DNA"/>
</dbReference>
<dbReference type="PROSITE" id="PS51186">
    <property type="entry name" value="GNAT"/>
    <property type="match status" value="1"/>
</dbReference>
<reference evidence="2 3" key="1">
    <citation type="journal article" date="2005" name="DNA Res.">
        <title>Complete genome sequence of the facultative anaerobic magnetotactic bacterium Magnetospirillum sp. strain AMB-1.</title>
        <authorList>
            <person name="Matsunaga T."/>
            <person name="Okamura Y."/>
            <person name="Fukuda Y."/>
            <person name="Wahyudi A.T."/>
            <person name="Murase Y."/>
            <person name="Takeyama H."/>
        </authorList>
    </citation>
    <scope>NUCLEOTIDE SEQUENCE [LARGE SCALE GENOMIC DNA]</scope>
    <source>
        <strain evidence="3">ATCC 700264 / AMB-1</strain>
    </source>
</reference>
<dbReference type="AlphaFoldDB" id="Q2W9F6"/>
<dbReference type="OrthoDB" id="9788924at2"/>
<dbReference type="InterPro" id="IPR016181">
    <property type="entry name" value="Acyl_CoA_acyltransferase"/>
</dbReference>
<dbReference type="STRING" id="342108.amb0715"/>